<reference evidence="2 3" key="1">
    <citation type="submission" date="2020-01" db="EMBL/GenBank/DDBJ databases">
        <title>Draft Genome Sequence of Vibrio sp. strain OCN044, Isolated from a Healthy Coral at Palmyra Atoll.</title>
        <authorList>
            <person name="Videau P."/>
            <person name="Loughran R."/>
            <person name="Esquivel A."/>
            <person name="Deadmond M."/>
            <person name="Paddock B.E."/>
            <person name="Saw J.H."/>
            <person name="Ushijima B."/>
        </authorList>
    </citation>
    <scope>NUCLEOTIDE SEQUENCE [LARGE SCALE GENOMIC DNA]</scope>
    <source>
        <strain evidence="2 3">OCN044</strain>
    </source>
</reference>
<dbReference type="EMBL" id="WWEU01000010">
    <property type="protein sequence ID" value="MYM61266.1"/>
    <property type="molecule type" value="Genomic_DNA"/>
</dbReference>
<accession>A0A6L8M1F1</accession>
<keyword evidence="1" id="KW-0732">Signal</keyword>
<dbReference type="Proteomes" id="UP000478571">
    <property type="component" value="Unassembled WGS sequence"/>
</dbReference>
<gene>
    <name evidence="2" type="ORF">GTG28_18790</name>
</gene>
<feature type="chain" id="PRO_5027093869" evidence="1">
    <location>
        <begin position="21"/>
        <end position="140"/>
    </location>
</feature>
<comment type="caution">
    <text evidence="2">The sequence shown here is derived from an EMBL/GenBank/DDBJ whole genome shotgun (WGS) entry which is preliminary data.</text>
</comment>
<sequence>MKTIKLLGLLALMVSSVASANSVITFPGESSSVSNAPITFPTSSKSPITLYNGYTIKDGIFRSEVNTCHVEVDNPEYEAKLVWQGKTPKLLIVGNENPIGCRALFTVPMEVDLTAFLQNMPTHSFAYLEVENRVIISRRD</sequence>
<evidence type="ECO:0000256" key="1">
    <source>
        <dbReference type="SAM" id="SignalP"/>
    </source>
</evidence>
<evidence type="ECO:0000313" key="3">
    <source>
        <dbReference type="Proteomes" id="UP000478571"/>
    </source>
</evidence>
<evidence type="ECO:0000313" key="2">
    <source>
        <dbReference type="EMBL" id="MYM61266.1"/>
    </source>
</evidence>
<name>A0A6L8M1F1_9VIBR</name>
<feature type="signal peptide" evidence="1">
    <location>
        <begin position="1"/>
        <end position="20"/>
    </location>
</feature>
<keyword evidence="3" id="KW-1185">Reference proteome</keyword>
<dbReference type="AlphaFoldDB" id="A0A6L8M1F1"/>
<dbReference type="RefSeq" id="WP_160932534.1">
    <property type="nucleotide sequence ID" value="NZ_WWEU01000010.1"/>
</dbReference>
<proteinExistence type="predicted"/>
<organism evidence="2 3">
    <name type="scientific">Vibrio tetraodonis subsp. pristinus</name>
    <dbReference type="NCBI Taxonomy" id="2695891"/>
    <lineage>
        <taxon>Bacteria</taxon>
        <taxon>Pseudomonadati</taxon>
        <taxon>Pseudomonadota</taxon>
        <taxon>Gammaproteobacteria</taxon>
        <taxon>Vibrionales</taxon>
        <taxon>Vibrionaceae</taxon>
        <taxon>Vibrio</taxon>
    </lineage>
</organism>
<protein>
    <submittedName>
        <fullName evidence="2">Uncharacterized protein</fullName>
    </submittedName>
</protein>